<dbReference type="GO" id="GO:0005576">
    <property type="term" value="C:extracellular region"/>
    <property type="evidence" value="ECO:0007669"/>
    <property type="project" value="UniProtKB-SubCell"/>
</dbReference>
<evidence type="ECO:0000256" key="1">
    <source>
        <dbReference type="SAM" id="SignalP"/>
    </source>
</evidence>
<dbReference type="SUPFAM" id="SSF55797">
    <property type="entry name" value="PR-1-like"/>
    <property type="match status" value="1"/>
</dbReference>
<feature type="chain" id="PRO_5035179342" description="SCP domain-containing protein" evidence="1">
    <location>
        <begin position="21"/>
        <end position="248"/>
    </location>
</feature>
<dbReference type="EnsemblMetazoa" id="XM_024229232.1">
    <property type="protein sequence ID" value="XP_024085000.1"/>
    <property type="gene ID" value="LOC106669904"/>
</dbReference>
<dbReference type="PROSITE" id="PS51257">
    <property type="entry name" value="PROKAR_LIPOPROTEIN"/>
    <property type="match status" value="1"/>
</dbReference>
<dbReference type="InterPro" id="IPR014044">
    <property type="entry name" value="CAP_dom"/>
</dbReference>
<dbReference type="InterPro" id="IPR001283">
    <property type="entry name" value="CRISP-related"/>
</dbReference>
<dbReference type="InterPro" id="IPR018244">
    <property type="entry name" value="Allrgn_V5/Tpx1_CS"/>
</dbReference>
<keyword evidence="1" id="KW-0732">Signal</keyword>
<name>A0A8I6TMR5_CIMLE</name>
<proteinExistence type="predicted"/>
<evidence type="ECO:0000259" key="2">
    <source>
        <dbReference type="SMART" id="SM00198"/>
    </source>
</evidence>
<dbReference type="PANTHER" id="PTHR10334">
    <property type="entry name" value="CYSTEINE-RICH SECRETORY PROTEIN-RELATED"/>
    <property type="match status" value="1"/>
</dbReference>
<dbReference type="PROSITE" id="PS01010">
    <property type="entry name" value="CRISP_2"/>
    <property type="match status" value="1"/>
</dbReference>
<sequence>MVKQLVSYLIVFSLMGLSCACSGAKLLKSGGLSCEEKRLIVDAHNRLRQRVALGKVPGQSPAENMLEMSWDDELARGAQKWADQCIFQHNSQNDRRVSRFLVGQNLAMTWSSPHPNSLGDKPDFETQINNWFNEVRYYRGYYSTQVGHYTQPNGLYEGVMVKLEELIWGDTYLVGCGYSYFLKGNQYTKYYVCNYGPAGNVRGFPPYKSGSPACAQHGTTPSRTYPGLCRNQKYLSQPCSNYFYYYYY</sequence>
<keyword evidence="4" id="KW-1185">Reference proteome</keyword>
<feature type="domain" description="SCP" evidence="2">
    <location>
        <begin position="35"/>
        <end position="203"/>
    </location>
</feature>
<reference evidence="3" key="1">
    <citation type="submission" date="2022-01" db="UniProtKB">
        <authorList>
            <consortium name="EnsemblMetazoa"/>
        </authorList>
    </citation>
    <scope>IDENTIFICATION</scope>
</reference>
<dbReference type="OrthoDB" id="43654at2759"/>
<dbReference type="CDD" id="cd05380">
    <property type="entry name" value="CAP_euk"/>
    <property type="match status" value="1"/>
</dbReference>
<feature type="signal peptide" evidence="1">
    <location>
        <begin position="1"/>
        <end position="20"/>
    </location>
</feature>
<dbReference type="Pfam" id="PF00188">
    <property type="entry name" value="CAP"/>
    <property type="match status" value="1"/>
</dbReference>
<dbReference type="InterPro" id="IPR035940">
    <property type="entry name" value="CAP_sf"/>
</dbReference>
<dbReference type="AlphaFoldDB" id="A0A8I6TMR5"/>
<organism evidence="3 4">
    <name type="scientific">Cimex lectularius</name>
    <name type="common">Bed bug</name>
    <name type="synonym">Acanthia lectularia</name>
    <dbReference type="NCBI Taxonomy" id="79782"/>
    <lineage>
        <taxon>Eukaryota</taxon>
        <taxon>Metazoa</taxon>
        <taxon>Ecdysozoa</taxon>
        <taxon>Arthropoda</taxon>
        <taxon>Hexapoda</taxon>
        <taxon>Insecta</taxon>
        <taxon>Pterygota</taxon>
        <taxon>Neoptera</taxon>
        <taxon>Paraneoptera</taxon>
        <taxon>Hemiptera</taxon>
        <taxon>Heteroptera</taxon>
        <taxon>Panheteroptera</taxon>
        <taxon>Cimicomorpha</taxon>
        <taxon>Cimicidae</taxon>
        <taxon>Cimex</taxon>
    </lineage>
</organism>
<evidence type="ECO:0000313" key="3">
    <source>
        <dbReference type="EnsemblMetazoa" id="XP_024085000.1"/>
    </source>
</evidence>
<dbReference type="Proteomes" id="UP000494040">
    <property type="component" value="Unassembled WGS sequence"/>
</dbReference>
<evidence type="ECO:0000313" key="4">
    <source>
        <dbReference type="Proteomes" id="UP000494040"/>
    </source>
</evidence>
<dbReference type="Gene3D" id="3.40.33.10">
    <property type="entry name" value="CAP"/>
    <property type="match status" value="1"/>
</dbReference>
<dbReference type="GeneID" id="106669904"/>
<dbReference type="RefSeq" id="XP_024085000.1">
    <property type="nucleotide sequence ID" value="XM_024229232.1"/>
</dbReference>
<dbReference type="SMART" id="SM00198">
    <property type="entry name" value="SCP"/>
    <property type="match status" value="1"/>
</dbReference>
<accession>A0A8I6TMR5</accession>
<dbReference type="PRINTS" id="PR00837">
    <property type="entry name" value="V5TPXLIKE"/>
</dbReference>
<protein>
    <recommendedName>
        <fullName evidence="2">SCP domain-containing protein</fullName>
    </recommendedName>
</protein>